<gene>
    <name evidence="1" type="ORF">RGCCGE502_22035</name>
</gene>
<evidence type="ECO:0000313" key="2">
    <source>
        <dbReference type="Proteomes" id="UP000014411"/>
    </source>
</evidence>
<dbReference type="AlphaFoldDB" id="S3H9P3"/>
<dbReference type="Proteomes" id="UP000014411">
    <property type="component" value="Unassembled WGS sequence"/>
</dbReference>
<accession>S3H9P3</accession>
<sequence length="60" mass="6643">FKKNEISRIALNSKHDFRRPGSLPSECADSRVIFTEIAARNAMTRSFALTSSQSDGLKGE</sequence>
<dbReference type="EMBL" id="AEYE02000029">
    <property type="protein sequence ID" value="EPE95577.1"/>
    <property type="molecule type" value="Genomic_DNA"/>
</dbReference>
<reference evidence="1 2" key="1">
    <citation type="journal article" date="2012" name="J. Bacteriol.">
        <title>Genome sequence of Rhizobium grahamii CCGE502, a broad-host-range symbiont with low nodulation competitiveness in Phaseolus vulgaris.</title>
        <authorList>
            <person name="Althabegoiti M.J."/>
            <person name="Lozano L."/>
            <person name="Torres-Tejerizo G."/>
            <person name="Ormeno-Orrillo E."/>
            <person name="Rogel M.A."/>
            <person name="Gonzalez V."/>
            <person name="Martinez-Romero E."/>
        </authorList>
    </citation>
    <scope>NUCLEOTIDE SEQUENCE [LARGE SCALE GENOMIC DNA]</scope>
    <source>
        <strain evidence="1 2">CCGE 502</strain>
    </source>
</reference>
<evidence type="ECO:0000313" key="1">
    <source>
        <dbReference type="EMBL" id="EPE95577.1"/>
    </source>
</evidence>
<organism evidence="1 2">
    <name type="scientific">Rhizobium grahamii CCGE 502</name>
    <dbReference type="NCBI Taxonomy" id="990285"/>
    <lineage>
        <taxon>Bacteria</taxon>
        <taxon>Pseudomonadati</taxon>
        <taxon>Pseudomonadota</taxon>
        <taxon>Alphaproteobacteria</taxon>
        <taxon>Hyphomicrobiales</taxon>
        <taxon>Rhizobiaceae</taxon>
        <taxon>Rhizobium/Agrobacterium group</taxon>
        <taxon>Rhizobium</taxon>
    </lineage>
</organism>
<protein>
    <submittedName>
        <fullName evidence="1">Uncharacterized protein</fullName>
    </submittedName>
</protein>
<comment type="caution">
    <text evidence="1">The sequence shown here is derived from an EMBL/GenBank/DDBJ whole genome shotgun (WGS) entry which is preliminary data.</text>
</comment>
<dbReference type="HOGENOM" id="CLU_2928321_0_0_5"/>
<name>S3H9P3_9HYPH</name>
<feature type="non-terminal residue" evidence="1">
    <location>
        <position position="1"/>
    </location>
</feature>
<proteinExistence type="predicted"/>
<keyword evidence="2" id="KW-1185">Reference proteome</keyword>